<sequence>MAATTRHGDVLAIREPGAARRWTRAIRAMEIGAGPDYIAQGRSYFTVESHVRYLDEVRAGETLTMTTQVLAGQGKRLHLREAAPPPPASAPPAEAPPAGSTGRRR</sequence>
<evidence type="ECO:0000256" key="1">
    <source>
        <dbReference type="SAM" id="MobiDB-lite"/>
    </source>
</evidence>
<accession>A0ABN5M5K7</accession>
<evidence type="ECO:0008006" key="4">
    <source>
        <dbReference type="Google" id="ProtNLM"/>
    </source>
</evidence>
<dbReference type="Pfam" id="PF13279">
    <property type="entry name" value="4HBT_2"/>
    <property type="match status" value="1"/>
</dbReference>
<evidence type="ECO:0000313" key="2">
    <source>
        <dbReference type="EMBL" id="AWX93222.1"/>
    </source>
</evidence>
<feature type="region of interest" description="Disordered" evidence="1">
    <location>
        <begin position="72"/>
        <end position="105"/>
    </location>
</feature>
<feature type="compositionally biased region" description="Pro residues" evidence="1">
    <location>
        <begin position="83"/>
        <end position="95"/>
    </location>
</feature>
<name>A0ABN5M5K7_9RHOB</name>
<gene>
    <name evidence="2" type="ORF">DPM13_08970</name>
</gene>
<evidence type="ECO:0000313" key="3">
    <source>
        <dbReference type="Proteomes" id="UP000249922"/>
    </source>
</evidence>
<dbReference type="InterPro" id="IPR029069">
    <property type="entry name" value="HotDog_dom_sf"/>
</dbReference>
<dbReference type="Proteomes" id="UP000249922">
    <property type="component" value="Chromosome"/>
</dbReference>
<dbReference type="EMBL" id="CP030239">
    <property type="protein sequence ID" value="AWX93222.1"/>
    <property type="molecule type" value="Genomic_DNA"/>
</dbReference>
<reference evidence="2 3" key="1">
    <citation type="submission" date="2018-06" db="EMBL/GenBank/DDBJ databases">
        <title>Complete genome sequence of Paracoccus mutanolyticus strain RSP-02 isolated from cellulosic waste.</title>
        <authorList>
            <person name="Amrutha R.N."/>
            <person name="Shrivastav A."/>
            <person name="Buddana S.K."/>
            <person name="Deshpande U."/>
            <person name="Prakasham R.S."/>
        </authorList>
    </citation>
    <scope>NUCLEOTIDE SEQUENCE [LARGE SCALE GENOMIC DNA]</scope>
    <source>
        <strain evidence="2 3">RSP-02</strain>
    </source>
</reference>
<dbReference type="Gene3D" id="3.10.129.10">
    <property type="entry name" value="Hotdog Thioesterase"/>
    <property type="match status" value="1"/>
</dbReference>
<dbReference type="SUPFAM" id="SSF54637">
    <property type="entry name" value="Thioesterase/thiol ester dehydrase-isomerase"/>
    <property type="match status" value="1"/>
</dbReference>
<proteinExistence type="predicted"/>
<organism evidence="2 3">
    <name type="scientific">Paracoccus mutanolyticus</name>
    <dbReference type="NCBI Taxonomy" id="1499308"/>
    <lineage>
        <taxon>Bacteria</taxon>
        <taxon>Pseudomonadati</taxon>
        <taxon>Pseudomonadota</taxon>
        <taxon>Alphaproteobacteria</taxon>
        <taxon>Rhodobacterales</taxon>
        <taxon>Paracoccaceae</taxon>
        <taxon>Paracoccus</taxon>
    </lineage>
</organism>
<keyword evidence="3" id="KW-1185">Reference proteome</keyword>
<protein>
    <recommendedName>
        <fullName evidence="4">Thioesterase domain-containing protein</fullName>
    </recommendedName>
</protein>